<dbReference type="Gene3D" id="1.10.287.370">
    <property type="match status" value="1"/>
</dbReference>
<keyword evidence="4" id="KW-1185">Reference proteome</keyword>
<dbReference type="SUPFAM" id="SSF46579">
    <property type="entry name" value="Prefoldin"/>
    <property type="match status" value="1"/>
</dbReference>
<evidence type="ECO:0000256" key="1">
    <source>
        <dbReference type="ARBA" id="ARBA00010048"/>
    </source>
</evidence>
<reference evidence="3 4" key="1">
    <citation type="submission" date="2019-01" db="EMBL/GenBank/DDBJ databases">
        <authorList>
            <person name="Ferrante I. M."/>
        </authorList>
    </citation>
    <scope>NUCLEOTIDE SEQUENCE [LARGE SCALE GENOMIC DNA]</scope>
    <source>
        <strain evidence="3 4">B856</strain>
    </source>
</reference>
<protein>
    <submittedName>
        <fullName evidence="3">Uncharacterized protein</fullName>
    </submittedName>
</protein>
<dbReference type="GO" id="GO:0005737">
    <property type="term" value="C:cytoplasm"/>
    <property type="evidence" value="ECO:0007669"/>
    <property type="project" value="TreeGrafter"/>
</dbReference>
<dbReference type="InterPro" id="IPR016655">
    <property type="entry name" value="PFD3"/>
</dbReference>
<dbReference type="InterPro" id="IPR009053">
    <property type="entry name" value="Prefoldin"/>
</dbReference>
<dbReference type="GO" id="GO:0015631">
    <property type="term" value="F:tubulin binding"/>
    <property type="evidence" value="ECO:0007669"/>
    <property type="project" value="TreeGrafter"/>
</dbReference>
<dbReference type="PANTHER" id="PTHR12409:SF0">
    <property type="entry name" value="PREFOLDIN SUBUNIT 3"/>
    <property type="match status" value="1"/>
</dbReference>
<evidence type="ECO:0000313" key="4">
    <source>
        <dbReference type="Proteomes" id="UP000291116"/>
    </source>
</evidence>
<proteinExistence type="inferred from homology"/>
<keyword evidence="2" id="KW-0143">Chaperone</keyword>
<sequence length="67" mass="7843">MLEYTYQEAIDFLSKNLETCRRESKIVKEDLAFVRDQIVTSEVSMTRIFNWDVRKKRAEAAVQAPSS</sequence>
<evidence type="ECO:0000313" key="3">
    <source>
        <dbReference type="EMBL" id="VEU41288.1"/>
    </source>
</evidence>
<evidence type="ECO:0000256" key="2">
    <source>
        <dbReference type="ARBA" id="ARBA00023186"/>
    </source>
</evidence>
<gene>
    <name evidence="3" type="ORF">PSNMU_V1.4_AUG-EV-PASAV3_0082000</name>
</gene>
<dbReference type="AlphaFoldDB" id="A0A448ZGW4"/>
<dbReference type="EMBL" id="CAACVS010000339">
    <property type="protein sequence ID" value="VEU41288.1"/>
    <property type="molecule type" value="Genomic_DNA"/>
</dbReference>
<accession>A0A448ZGW4</accession>
<dbReference type="Pfam" id="PF02996">
    <property type="entry name" value="Prefoldin"/>
    <property type="match status" value="1"/>
</dbReference>
<dbReference type="PANTHER" id="PTHR12409">
    <property type="entry name" value="PREFOLDIN SUBUNIT 3"/>
    <property type="match status" value="1"/>
</dbReference>
<organism evidence="3 4">
    <name type="scientific">Pseudo-nitzschia multistriata</name>
    <dbReference type="NCBI Taxonomy" id="183589"/>
    <lineage>
        <taxon>Eukaryota</taxon>
        <taxon>Sar</taxon>
        <taxon>Stramenopiles</taxon>
        <taxon>Ochrophyta</taxon>
        <taxon>Bacillariophyta</taxon>
        <taxon>Bacillariophyceae</taxon>
        <taxon>Bacillariophycidae</taxon>
        <taxon>Bacillariales</taxon>
        <taxon>Bacillariaceae</taxon>
        <taxon>Pseudo-nitzschia</taxon>
    </lineage>
</organism>
<dbReference type="GO" id="GO:0007021">
    <property type="term" value="P:tubulin complex assembly"/>
    <property type="evidence" value="ECO:0007669"/>
    <property type="project" value="TreeGrafter"/>
</dbReference>
<name>A0A448ZGW4_9STRA</name>
<dbReference type="InterPro" id="IPR004127">
    <property type="entry name" value="Prefoldin_subunit_alpha"/>
</dbReference>
<dbReference type="OrthoDB" id="6375174at2759"/>
<dbReference type="Proteomes" id="UP000291116">
    <property type="component" value="Unassembled WGS sequence"/>
</dbReference>
<dbReference type="GO" id="GO:0016272">
    <property type="term" value="C:prefoldin complex"/>
    <property type="evidence" value="ECO:0007669"/>
    <property type="project" value="InterPro"/>
</dbReference>
<dbReference type="GO" id="GO:0007017">
    <property type="term" value="P:microtubule-based process"/>
    <property type="evidence" value="ECO:0007669"/>
    <property type="project" value="TreeGrafter"/>
</dbReference>
<dbReference type="GO" id="GO:0006457">
    <property type="term" value="P:protein folding"/>
    <property type="evidence" value="ECO:0007669"/>
    <property type="project" value="InterPro"/>
</dbReference>
<comment type="similarity">
    <text evidence="1">Belongs to the prefoldin subunit alpha family.</text>
</comment>